<dbReference type="Proteomes" id="UP000245461">
    <property type="component" value="Unassembled WGS sequence"/>
</dbReference>
<dbReference type="GO" id="GO:0004309">
    <property type="term" value="F:exopolyphosphatase activity"/>
    <property type="evidence" value="ECO:0007669"/>
    <property type="project" value="UniProtKB-EC"/>
</dbReference>
<sequence>MSIAETAAHRTKGKQIGRVGVVDIGSNSVRLVVYEGSGRNPATMFNEKVLCGLGRKLASTGRLDPEGLVSAYGALERFVALSRVMGVRHLDIVATAAVRDAADGADFVTRAGDISGLPIRVLSGQEEAYFSAEGVLSAIPEADGLVGDLGGGSLELVMVGDGGVGAQATTPLGPLRLMEVAAGDKAKATQIIDQTLAELPWLDQLRGRSFFAVGGAWRALAKIHMAQVSYPLRVLHHYRIQRGDVRDLSRVIANLSRDSLERISGLSRRRLDTLPYAALLLDRVLKAARPKDVVFSSYGLREGLLFSRLPSRERGLDPLIETACEMGARMGRFAEHGDEMFAWTAKLFADENVEDRRLRRAACHLSDIGWRGHPDYRAQQSLFEILRGPFVGIDHQGRAQLALAIYARYDGDPEAGACRQASAVLDEKQILQARVMGCSFRLGHCLSGATPGVLHDCSLQVEDGNLVLRLPRRHVHLDGEVVRRRLAAVGRLLNCPVTVETTA</sequence>
<accession>A0A317DXY4</accession>
<keyword evidence="8" id="KW-1185">Reference proteome</keyword>
<dbReference type="Pfam" id="PF02541">
    <property type="entry name" value="Ppx-GppA"/>
    <property type="match status" value="1"/>
</dbReference>
<name>A0A317DXY4_9PROT</name>
<feature type="domain" description="Exopolyphosphatase C-terminal" evidence="6">
    <location>
        <begin position="319"/>
        <end position="492"/>
    </location>
</feature>
<feature type="domain" description="Ppx/GppA phosphatase N-terminal" evidence="5">
    <location>
        <begin position="33"/>
        <end position="311"/>
    </location>
</feature>
<dbReference type="Pfam" id="PF21697">
    <property type="entry name" value="Ppx_C"/>
    <property type="match status" value="1"/>
</dbReference>
<dbReference type="Gene3D" id="1.10.3210.10">
    <property type="entry name" value="Hypothetical protein af1432"/>
    <property type="match status" value="1"/>
</dbReference>
<comment type="similarity">
    <text evidence="1">Belongs to the GppA/Ppx family.</text>
</comment>
<gene>
    <name evidence="7" type="primary">ppx</name>
    <name evidence="7" type="ORF">DKG74_17875</name>
</gene>
<dbReference type="RefSeq" id="WP_109907591.1">
    <property type="nucleotide sequence ID" value="NZ_QGLE01000012.1"/>
</dbReference>
<dbReference type="EMBL" id="QGLE01000012">
    <property type="protein sequence ID" value="PWR19342.1"/>
    <property type="molecule type" value="Genomic_DNA"/>
</dbReference>
<evidence type="ECO:0000256" key="4">
    <source>
        <dbReference type="ARBA" id="ARBA00047607"/>
    </source>
</evidence>
<evidence type="ECO:0000313" key="7">
    <source>
        <dbReference type="EMBL" id="PWR19342.1"/>
    </source>
</evidence>
<keyword evidence="3" id="KW-0378">Hydrolase</keyword>
<evidence type="ECO:0000259" key="5">
    <source>
        <dbReference type="Pfam" id="PF02541"/>
    </source>
</evidence>
<reference evidence="7 8" key="1">
    <citation type="submission" date="2018-05" db="EMBL/GenBank/DDBJ databases">
        <title>Zavarzinia sp. HR-AS.</title>
        <authorList>
            <person name="Lee Y."/>
            <person name="Jeon C.O."/>
        </authorList>
    </citation>
    <scope>NUCLEOTIDE SEQUENCE [LARGE SCALE GENOMIC DNA]</scope>
    <source>
        <strain evidence="7 8">HR-AS</strain>
    </source>
</reference>
<evidence type="ECO:0000256" key="1">
    <source>
        <dbReference type="ARBA" id="ARBA00007125"/>
    </source>
</evidence>
<comment type="caution">
    <text evidence="7">The sequence shown here is derived from an EMBL/GenBank/DDBJ whole genome shotgun (WGS) entry which is preliminary data.</text>
</comment>
<proteinExistence type="inferred from homology"/>
<dbReference type="InterPro" id="IPR022371">
    <property type="entry name" value="Exopolyphosphatase"/>
</dbReference>
<dbReference type="SUPFAM" id="SSF109604">
    <property type="entry name" value="HD-domain/PDEase-like"/>
    <property type="match status" value="1"/>
</dbReference>
<comment type="catalytic activity">
    <reaction evidence="4">
        <text>[phosphate](n) + H2O = [phosphate](n-1) + phosphate + H(+)</text>
        <dbReference type="Rhea" id="RHEA:21528"/>
        <dbReference type="Rhea" id="RHEA-COMP:9859"/>
        <dbReference type="Rhea" id="RHEA-COMP:14279"/>
        <dbReference type="ChEBI" id="CHEBI:15377"/>
        <dbReference type="ChEBI" id="CHEBI:15378"/>
        <dbReference type="ChEBI" id="CHEBI:16838"/>
        <dbReference type="ChEBI" id="CHEBI:43474"/>
        <dbReference type="EC" id="3.6.1.11"/>
    </reaction>
</comment>
<dbReference type="EC" id="3.6.1.11" evidence="2"/>
<evidence type="ECO:0000259" key="6">
    <source>
        <dbReference type="Pfam" id="PF21697"/>
    </source>
</evidence>
<dbReference type="Gene3D" id="3.30.420.40">
    <property type="match status" value="1"/>
</dbReference>
<evidence type="ECO:0000313" key="8">
    <source>
        <dbReference type="Proteomes" id="UP000245461"/>
    </source>
</evidence>
<dbReference type="AlphaFoldDB" id="A0A317DXY4"/>
<dbReference type="InterPro" id="IPR048951">
    <property type="entry name" value="Ppx_C"/>
</dbReference>
<dbReference type="InterPro" id="IPR003695">
    <property type="entry name" value="Ppx_GppA_N"/>
</dbReference>
<dbReference type="InterPro" id="IPR050273">
    <property type="entry name" value="GppA/Ppx_hydrolase"/>
</dbReference>
<dbReference type="InterPro" id="IPR043129">
    <property type="entry name" value="ATPase_NBD"/>
</dbReference>
<evidence type="ECO:0000256" key="2">
    <source>
        <dbReference type="ARBA" id="ARBA00012451"/>
    </source>
</evidence>
<dbReference type="CDD" id="cd24052">
    <property type="entry name" value="ASKHA_NBD_HpPPX-GppA-like"/>
    <property type="match status" value="1"/>
</dbReference>
<organism evidence="7 8">
    <name type="scientific">Zavarzinia aquatilis</name>
    <dbReference type="NCBI Taxonomy" id="2211142"/>
    <lineage>
        <taxon>Bacteria</taxon>
        <taxon>Pseudomonadati</taxon>
        <taxon>Pseudomonadota</taxon>
        <taxon>Alphaproteobacteria</taxon>
        <taxon>Rhodospirillales</taxon>
        <taxon>Zavarziniaceae</taxon>
        <taxon>Zavarzinia</taxon>
    </lineage>
</organism>
<dbReference type="PANTHER" id="PTHR30005">
    <property type="entry name" value="EXOPOLYPHOSPHATASE"/>
    <property type="match status" value="1"/>
</dbReference>
<dbReference type="GO" id="GO:0006793">
    <property type="term" value="P:phosphorus metabolic process"/>
    <property type="evidence" value="ECO:0007669"/>
    <property type="project" value="InterPro"/>
</dbReference>
<dbReference type="SUPFAM" id="SSF53067">
    <property type="entry name" value="Actin-like ATPase domain"/>
    <property type="match status" value="2"/>
</dbReference>
<dbReference type="NCBIfam" id="TIGR03706">
    <property type="entry name" value="exo_poly_only"/>
    <property type="match status" value="1"/>
</dbReference>
<evidence type="ECO:0000256" key="3">
    <source>
        <dbReference type="ARBA" id="ARBA00022801"/>
    </source>
</evidence>
<dbReference type="PANTHER" id="PTHR30005:SF0">
    <property type="entry name" value="RETROGRADE REGULATION PROTEIN 2"/>
    <property type="match status" value="1"/>
</dbReference>
<dbReference type="OrthoDB" id="3698573at2"/>
<protein>
    <recommendedName>
        <fullName evidence="2">exopolyphosphatase</fullName>
        <ecNumber evidence="2">3.6.1.11</ecNumber>
    </recommendedName>
</protein>
<dbReference type="Gene3D" id="3.30.420.150">
    <property type="entry name" value="Exopolyphosphatase. Domain 2"/>
    <property type="match status" value="1"/>
</dbReference>